<protein>
    <submittedName>
        <fullName evidence="7">Integrase</fullName>
    </submittedName>
</protein>
<dbReference type="PROSITE" id="PS51900">
    <property type="entry name" value="CB"/>
    <property type="match status" value="1"/>
</dbReference>
<keyword evidence="2 4" id="KW-0238">DNA-binding</keyword>
<dbReference type="PANTHER" id="PTHR30349">
    <property type="entry name" value="PHAGE INTEGRASE-RELATED"/>
    <property type="match status" value="1"/>
</dbReference>
<proteinExistence type="predicted"/>
<organism evidence="7 8">
    <name type="scientific">Izhakiella australiensis</name>
    <dbReference type="NCBI Taxonomy" id="1926881"/>
    <lineage>
        <taxon>Bacteria</taxon>
        <taxon>Pseudomonadati</taxon>
        <taxon>Pseudomonadota</taxon>
        <taxon>Gammaproteobacteria</taxon>
        <taxon>Enterobacterales</taxon>
        <taxon>Erwiniaceae</taxon>
        <taxon>Izhakiella</taxon>
    </lineage>
</organism>
<dbReference type="EMBL" id="MRUL01000029">
    <property type="protein sequence ID" value="OON35562.1"/>
    <property type="molecule type" value="Genomic_DNA"/>
</dbReference>
<dbReference type="InterPro" id="IPR013762">
    <property type="entry name" value="Integrase-like_cat_sf"/>
</dbReference>
<evidence type="ECO:0000256" key="3">
    <source>
        <dbReference type="ARBA" id="ARBA00023172"/>
    </source>
</evidence>
<dbReference type="InterPro" id="IPR050090">
    <property type="entry name" value="Tyrosine_recombinase_XerCD"/>
</dbReference>
<dbReference type="CDD" id="cd01189">
    <property type="entry name" value="INT_ICEBs1_C_like"/>
    <property type="match status" value="1"/>
</dbReference>
<sequence length="425" mass="48329">MAVYPKGVENHGGFLRISFQYQGVRVRESLGIPDTVKNRKSAGELRANVVYEIKTGSFNYQRSFPNSQNLSRFCAVSEELTIKQMANRWLQVKETEISRNTLASYKTRLNTCIGIIGGYRMIRAIRTEDVQRLRMELLKGDYVYGRGRNMHRKGRSVAYVNTCMSDLFSLFKFANENGYADRNVISTLSPLKKDKPQPDPLTRDEFARLIGACQTRQIKNFWSLAVYSGMRHGELCALGWEDVDLVKGTITVKRNLTNQGDFTPPKTSSGVRTIFLIDAAVKILKDQLELTRMRECVKIKLLSREYGRSSEETITFVFNPKVNAANRASDNFYTIASIPQTWRAAVKKSGITYRKPYQSRHTYACWSLSAGANPNFIASQMGHANAQMVYQVYGSWMSENDEAQRSILNEKLNEFVPSLPHAKVL</sequence>
<dbReference type="PANTHER" id="PTHR30349:SF36">
    <property type="entry name" value="PROPHAGE INTEGRASE INTR-RELATED"/>
    <property type="match status" value="1"/>
</dbReference>
<accession>A0A1S8Y9P4</accession>
<evidence type="ECO:0000256" key="2">
    <source>
        <dbReference type="ARBA" id="ARBA00023125"/>
    </source>
</evidence>
<dbReference type="Gene3D" id="1.10.443.10">
    <property type="entry name" value="Intergrase catalytic core"/>
    <property type="match status" value="1"/>
</dbReference>
<comment type="caution">
    <text evidence="7">The sequence shown here is derived from an EMBL/GenBank/DDBJ whole genome shotgun (WGS) entry which is preliminary data.</text>
</comment>
<keyword evidence="3" id="KW-0233">DNA recombination</keyword>
<feature type="domain" description="Tyr recombinase" evidence="5">
    <location>
        <begin position="196"/>
        <end position="409"/>
    </location>
</feature>
<dbReference type="InterPro" id="IPR022000">
    <property type="entry name" value="Min27-like_integrase_DNA_bind"/>
</dbReference>
<dbReference type="GO" id="GO:0003677">
    <property type="term" value="F:DNA binding"/>
    <property type="evidence" value="ECO:0007669"/>
    <property type="project" value="UniProtKB-UniRule"/>
</dbReference>
<evidence type="ECO:0000313" key="7">
    <source>
        <dbReference type="EMBL" id="OON35562.1"/>
    </source>
</evidence>
<dbReference type="Pfam" id="PF00589">
    <property type="entry name" value="Phage_integrase"/>
    <property type="match status" value="1"/>
</dbReference>
<dbReference type="Proteomes" id="UP000190667">
    <property type="component" value="Unassembled WGS sequence"/>
</dbReference>
<dbReference type="RefSeq" id="WP_078004924.1">
    <property type="nucleotide sequence ID" value="NZ_MRUL01000029.1"/>
</dbReference>
<evidence type="ECO:0000259" key="6">
    <source>
        <dbReference type="PROSITE" id="PS51900"/>
    </source>
</evidence>
<evidence type="ECO:0000256" key="4">
    <source>
        <dbReference type="PROSITE-ProRule" id="PRU01248"/>
    </source>
</evidence>
<dbReference type="OrthoDB" id="5391994at2"/>
<evidence type="ECO:0000313" key="8">
    <source>
        <dbReference type="Proteomes" id="UP000190667"/>
    </source>
</evidence>
<dbReference type="GO" id="GO:0006310">
    <property type="term" value="P:DNA recombination"/>
    <property type="evidence" value="ECO:0007669"/>
    <property type="project" value="UniProtKB-KW"/>
</dbReference>
<keyword evidence="8" id="KW-1185">Reference proteome</keyword>
<dbReference type="Gene3D" id="1.10.150.130">
    <property type="match status" value="1"/>
</dbReference>
<dbReference type="InterPro" id="IPR011010">
    <property type="entry name" value="DNA_brk_join_enz"/>
</dbReference>
<dbReference type="PROSITE" id="PS51898">
    <property type="entry name" value="TYR_RECOMBINASE"/>
    <property type="match status" value="1"/>
</dbReference>
<dbReference type="STRING" id="1926881.BTJ39_22520"/>
<reference evidence="7 8" key="1">
    <citation type="submission" date="2016-12" db="EMBL/GenBank/DDBJ databases">
        <title>Izhakiella australiana sp. nov. of genus Izhakiella isolated from Australian desert.</title>
        <authorList>
            <person name="Ji M."/>
        </authorList>
    </citation>
    <scope>NUCLEOTIDE SEQUENCE [LARGE SCALE GENOMIC DNA]</scope>
    <source>
        <strain evidence="7 8">D4N98</strain>
    </source>
</reference>
<dbReference type="InterPro" id="IPR010998">
    <property type="entry name" value="Integrase_recombinase_N"/>
</dbReference>
<evidence type="ECO:0000259" key="5">
    <source>
        <dbReference type="PROSITE" id="PS51898"/>
    </source>
</evidence>
<gene>
    <name evidence="7" type="ORF">BTJ39_22520</name>
</gene>
<name>A0A1S8Y9P4_9GAMM</name>
<dbReference type="AlphaFoldDB" id="A0A1S8Y9P4"/>
<feature type="domain" description="Core-binding (CB)" evidence="6">
    <location>
        <begin position="80"/>
        <end position="175"/>
    </location>
</feature>
<dbReference type="GO" id="GO:0015074">
    <property type="term" value="P:DNA integration"/>
    <property type="evidence" value="ECO:0007669"/>
    <property type="project" value="UniProtKB-KW"/>
</dbReference>
<dbReference type="InterPro" id="IPR002104">
    <property type="entry name" value="Integrase_catalytic"/>
</dbReference>
<dbReference type="SUPFAM" id="SSF56349">
    <property type="entry name" value="DNA breaking-rejoining enzymes"/>
    <property type="match status" value="1"/>
</dbReference>
<dbReference type="Pfam" id="PF12167">
    <property type="entry name" value="Arm-DNA-bind_2"/>
    <property type="match status" value="1"/>
</dbReference>
<dbReference type="InterPro" id="IPR044068">
    <property type="entry name" value="CB"/>
</dbReference>
<keyword evidence="1" id="KW-0229">DNA integration</keyword>
<evidence type="ECO:0000256" key="1">
    <source>
        <dbReference type="ARBA" id="ARBA00022908"/>
    </source>
</evidence>